<evidence type="ECO:0000313" key="7">
    <source>
        <dbReference type="EMBL" id="KAL2614023.1"/>
    </source>
</evidence>
<proteinExistence type="inferred from homology"/>
<comment type="catalytic activity">
    <reaction evidence="5 6">
        <text>queuosine 5'-phosphate + H2O = queuine + D-ribose 5-phosphate</text>
        <dbReference type="Rhea" id="RHEA:75387"/>
        <dbReference type="ChEBI" id="CHEBI:15377"/>
        <dbReference type="ChEBI" id="CHEBI:17433"/>
        <dbReference type="ChEBI" id="CHEBI:78346"/>
        <dbReference type="ChEBI" id="CHEBI:194371"/>
    </reaction>
    <physiologicalReaction direction="left-to-right" evidence="5 6">
        <dbReference type="Rhea" id="RHEA:75388"/>
    </physiologicalReaction>
</comment>
<organism evidence="7 8">
    <name type="scientific">Riccia fluitans</name>
    <dbReference type="NCBI Taxonomy" id="41844"/>
    <lineage>
        <taxon>Eukaryota</taxon>
        <taxon>Viridiplantae</taxon>
        <taxon>Streptophyta</taxon>
        <taxon>Embryophyta</taxon>
        <taxon>Marchantiophyta</taxon>
        <taxon>Marchantiopsida</taxon>
        <taxon>Marchantiidae</taxon>
        <taxon>Marchantiales</taxon>
        <taxon>Ricciaceae</taxon>
        <taxon>Riccia</taxon>
    </lineage>
</organism>
<name>A0ABD1Y2N8_9MARC</name>
<dbReference type="GO" id="GO:0016787">
    <property type="term" value="F:hydrolase activity"/>
    <property type="evidence" value="ECO:0007669"/>
    <property type="project" value="UniProtKB-KW"/>
</dbReference>
<keyword evidence="1 6" id="KW-0378">Hydrolase</keyword>
<evidence type="ECO:0000256" key="1">
    <source>
        <dbReference type="ARBA" id="ARBA00022801"/>
    </source>
</evidence>
<evidence type="ECO:0000256" key="3">
    <source>
        <dbReference type="ARBA" id="ARBA00035306"/>
    </source>
</evidence>
<dbReference type="EMBL" id="JBHFFA010000007">
    <property type="protein sequence ID" value="KAL2614023.1"/>
    <property type="molecule type" value="Genomic_DNA"/>
</dbReference>
<dbReference type="AlphaFoldDB" id="A0ABD1Y2N8"/>
<keyword evidence="8" id="KW-1185">Reference proteome</keyword>
<dbReference type="Pfam" id="PF10343">
    <property type="entry name" value="Q_salvage"/>
    <property type="match status" value="1"/>
</dbReference>
<evidence type="ECO:0000256" key="6">
    <source>
        <dbReference type="RuleBase" id="RU365002"/>
    </source>
</evidence>
<dbReference type="InterPro" id="IPR019438">
    <property type="entry name" value="Q_salvage"/>
</dbReference>
<evidence type="ECO:0000313" key="8">
    <source>
        <dbReference type="Proteomes" id="UP001605036"/>
    </source>
</evidence>
<evidence type="ECO:0000256" key="2">
    <source>
        <dbReference type="ARBA" id="ARBA00035119"/>
    </source>
</evidence>
<gene>
    <name evidence="7" type="ORF">R1flu_025715</name>
</gene>
<comment type="similarity">
    <text evidence="2 6">Belongs to the QNG1 protein family.</text>
</comment>
<reference evidence="7 8" key="1">
    <citation type="submission" date="2024-09" db="EMBL/GenBank/DDBJ databases">
        <title>Chromosome-scale assembly of Riccia fluitans.</title>
        <authorList>
            <person name="Paukszto L."/>
            <person name="Sawicki J."/>
            <person name="Karawczyk K."/>
            <person name="Piernik-Szablinska J."/>
            <person name="Szczecinska M."/>
            <person name="Mazdziarz M."/>
        </authorList>
    </citation>
    <scope>NUCLEOTIDE SEQUENCE [LARGE SCALE GENOMIC DNA]</scope>
    <source>
        <strain evidence="7">Rf_01</strain>
        <tissue evidence="7">Aerial parts of the thallus</tissue>
    </source>
</reference>
<protein>
    <recommendedName>
        <fullName evidence="3 6">Queuosine 5'-phosphate N-glycosylase/hydrolase</fullName>
        <ecNumber evidence="6">3.2.2.-</ecNumber>
    </recommendedName>
    <alternativeName>
        <fullName evidence="4 6">Queuosine-nucleotide N-glycosylase/hydrolase</fullName>
    </alternativeName>
</protein>
<comment type="function">
    <text evidence="6">Catalyzes the hydrolysis of queuosine 5'-phosphate, releasing the nucleobase queuine (q). Is required for salvage of queuine from exogenous queuosine (Q) that is imported and then converted to queuosine 5'-phosphate intracellularly.</text>
</comment>
<dbReference type="PANTHER" id="PTHR21314:SF0">
    <property type="entry name" value="QUEUOSINE 5'-PHOSPHATE N-GLYCOSYLASE_HYDROLASE"/>
    <property type="match status" value="1"/>
</dbReference>
<dbReference type="EC" id="3.2.2.-" evidence="6"/>
<sequence>MEVRSSCLWVADHASYVAIDPNAIDKVAKEMNGSMPAVEWDFEGIHFYDGGPLTAQYLLVLDALNFCFWPDEELHYEHLARGLRNALHVDSNCFSADRLQKYTGPELRQLLNWPRPLPLEDERARLLRELGFVLAKHFEGSAAKLVERANKSAVELVELVAGHFPGFRDHSVYKGQQIFIYKRAQIFVGDLWGAFKGKGLGEFMDIGSITMFADYVVPAVLRSWGILRYSPCLAEKVDKTEKIVAGSEEEVEIRACTITAVEWLKEKLSKRCGEDVTSVQVDWWLWSSGIQNCETTPYHHALTVYY</sequence>
<evidence type="ECO:0000256" key="4">
    <source>
        <dbReference type="ARBA" id="ARBA00035393"/>
    </source>
</evidence>
<dbReference type="Proteomes" id="UP001605036">
    <property type="component" value="Unassembled WGS sequence"/>
</dbReference>
<comment type="caution">
    <text evidence="7">The sequence shown here is derived from an EMBL/GenBank/DDBJ whole genome shotgun (WGS) entry which is preliminary data.</text>
</comment>
<evidence type="ECO:0000256" key="5">
    <source>
        <dbReference type="ARBA" id="ARBA00048204"/>
    </source>
</evidence>
<dbReference type="PANTHER" id="PTHR21314">
    <property type="entry name" value="QUEUOSINE 5'-PHOSPHATE N-GLYCOSYLASE_HYDROLASE-RELATED"/>
    <property type="match status" value="1"/>
</dbReference>
<accession>A0ABD1Y2N8</accession>